<dbReference type="EMBL" id="FLQV01001548">
    <property type="protein sequence ID" value="SBS99835.1"/>
    <property type="molecule type" value="Genomic_DNA"/>
</dbReference>
<dbReference type="AlphaFoldDB" id="A0A1A8X7T2"/>
<evidence type="ECO:0000313" key="1">
    <source>
        <dbReference type="EMBL" id="SBS99835.1"/>
    </source>
</evidence>
<proteinExistence type="predicted"/>
<name>A0A1A8X7T2_PLAOA</name>
<evidence type="ECO:0000313" key="2">
    <source>
        <dbReference type="Proteomes" id="UP000078546"/>
    </source>
</evidence>
<gene>
    <name evidence="1" type="ORF">POVCU1_055370</name>
</gene>
<sequence>PLWKFFRRYTKKKIQVDENMNEEAMSELYDYSKHGIPHISYQSVSIKNM</sequence>
<reference evidence="2" key="1">
    <citation type="submission" date="2016-05" db="EMBL/GenBank/DDBJ databases">
        <authorList>
            <person name="Naeem Raeece"/>
        </authorList>
    </citation>
    <scope>NUCLEOTIDE SEQUENCE [LARGE SCALE GENOMIC DNA]</scope>
</reference>
<dbReference type="Proteomes" id="UP000078546">
    <property type="component" value="Unassembled WGS sequence"/>
</dbReference>
<evidence type="ECO:0008006" key="3">
    <source>
        <dbReference type="Google" id="ProtNLM"/>
    </source>
</evidence>
<feature type="non-terminal residue" evidence="1">
    <location>
        <position position="1"/>
    </location>
</feature>
<organism evidence="1 2">
    <name type="scientific">Plasmodium ovale curtisi</name>
    <dbReference type="NCBI Taxonomy" id="864141"/>
    <lineage>
        <taxon>Eukaryota</taxon>
        <taxon>Sar</taxon>
        <taxon>Alveolata</taxon>
        <taxon>Apicomplexa</taxon>
        <taxon>Aconoidasida</taxon>
        <taxon>Haemosporida</taxon>
        <taxon>Plasmodiidae</taxon>
        <taxon>Plasmodium</taxon>
        <taxon>Plasmodium (Plasmodium)</taxon>
    </lineage>
</organism>
<accession>A0A1A8X7T2</accession>
<protein>
    <recommendedName>
        <fullName evidence="3">PIR Superfamily Protein</fullName>
    </recommendedName>
</protein>